<sequence length="267" mass="28542">MSNQLKVARDLQFRGHASHTDNVDGNISCHKVVLYDDFDGKAIDNTYDYTVAAIGAGTATVTVPHSLTLTTAGSSEDDVDFATEVCFYGQYNATIEARIRNDDVSASCYFFGFSDAQGEAADKLAFLMNSTGDVTGVCTDGAGFIMDSDATAAGYINILFGVTNKNATIGSVITGTTGTVGDASYKTLRVELRNNVDSTTVDVLFYVNKDGKSIVPSEDFVGQNTDAITRTTALCGYIGYLTREAGVNTLDVDYLKIWSDRAWGTST</sequence>
<accession>A0A0F9LZ11</accession>
<dbReference type="AlphaFoldDB" id="A0A0F9LZ11"/>
<proteinExistence type="predicted"/>
<gene>
    <name evidence="1" type="ORF">LCGC14_1138900</name>
</gene>
<name>A0A0F9LZ11_9ZZZZ</name>
<reference evidence="1" key="1">
    <citation type="journal article" date="2015" name="Nature">
        <title>Complex archaea that bridge the gap between prokaryotes and eukaryotes.</title>
        <authorList>
            <person name="Spang A."/>
            <person name="Saw J.H."/>
            <person name="Jorgensen S.L."/>
            <person name="Zaremba-Niedzwiedzka K."/>
            <person name="Martijn J."/>
            <person name="Lind A.E."/>
            <person name="van Eijk R."/>
            <person name="Schleper C."/>
            <person name="Guy L."/>
            <person name="Ettema T.J."/>
        </authorList>
    </citation>
    <scope>NUCLEOTIDE SEQUENCE</scope>
</reference>
<protein>
    <submittedName>
        <fullName evidence="1">Uncharacterized protein</fullName>
    </submittedName>
</protein>
<comment type="caution">
    <text evidence="1">The sequence shown here is derived from an EMBL/GenBank/DDBJ whole genome shotgun (WGS) entry which is preliminary data.</text>
</comment>
<dbReference type="EMBL" id="LAZR01005389">
    <property type="protein sequence ID" value="KKN00335.1"/>
    <property type="molecule type" value="Genomic_DNA"/>
</dbReference>
<evidence type="ECO:0000313" key="1">
    <source>
        <dbReference type="EMBL" id="KKN00335.1"/>
    </source>
</evidence>
<organism evidence="1">
    <name type="scientific">marine sediment metagenome</name>
    <dbReference type="NCBI Taxonomy" id="412755"/>
    <lineage>
        <taxon>unclassified sequences</taxon>
        <taxon>metagenomes</taxon>
        <taxon>ecological metagenomes</taxon>
    </lineage>
</organism>